<keyword evidence="4" id="KW-1185">Reference proteome</keyword>
<dbReference type="InterPro" id="IPR025406">
    <property type="entry name" value="DUF4132"/>
</dbReference>
<organism evidence="3 4">
    <name type="scientific">Neisseria macacae ATCC 33926</name>
    <dbReference type="NCBI Taxonomy" id="997348"/>
    <lineage>
        <taxon>Bacteria</taxon>
        <taxon>Pseudomonadati</taxon>
        <taxon>Pseudomonadota</taxon>
        <taxon>Betaproteobacteria</taxon>
        <taxon>Neisseriales</taxon>
        <taxon>Neisseriaceae</taxon>
        <taxon>Neisseria</taxon>
    </lineage>
</organism>
<evidence type="ECO:0000313" key="3">
    <source>
        <dbReference type="EMBL" id="UNV84597.1"/>
    </source>
</evidence>
<reference evidence="3 4" key="1">
    <citation type="submission" date="2022-03" db="EMBL/GenBank/DDBJ databases">
        <title>Genome sequencing of Neisseria macacae.</title>
        <authorList>
            <person name="Baek M.-G."/>
        </authorList>
    </citation>
    <scope>NUCLEOTIDE SEQUENCE [LARGE SCALE GENOMIC DNA]</scope>
    <source>
        <strain evidence="3 4">ATCC 33926</strain>
    </source>
</reference>
<accession>A0ABY3Y708</accession>
<dbReference type="EMBL" id="CP094241">
    <property type="protein sequence ID" value="UNV84597.1"/>
    <property type="molecule type" value="Genomic_DNA"/>
</dbReference>
<dbReference type="RefSeq" id="WP_242925914.1">
    <property type="nucleotide sequence ID" value="NZ_CP094241.1"/>
</dbReference>
<gene>
    <name evidence="3" type="ORF">MON40_11415</name>
</gene>
<feature type="domain" description="DUF7737" evidence="2">
    <location>
        <begin position="816"/>
        <end position="920"/>
    </location>
</feature>
<evidence type="ECO:0000313" key="4">
    <source>
        <dbReference type="Proteomes" id="UP000829455"/>
    </source>
</evidence>
<evidence type="ECO:0000259" key="2">
    <source>
        <dbReference type="Pfam" id="PF24879"/>
    </source>
</evidence>
<evidence type="ECO:0000259" key="1">
    <source>
        <dbReference type="Pfam" id="PF13569"/>
    </source>
</evidence>
<feature type="domain" description="DUF4132" evidence="1">
    <location>
        <begin position="509"/>
        <end position="691"/>
    </location>
</feature>
<dbReference type="Pfam" id="PF24879">
    <property type="entry name" value="DUF7737"/>
    <property type="match status" value="1"/>
</dbReference>
<dbReference type="Pfam" id="PF13569">
    <property type="entry name" value="DUF4132"/>
    <property type="match status" value="1"/>
</dbReference>
<proteinExistence type="predicted"/>
<dbReference type="Proteomes" id="UP000829455">
    <property type="component" value="Chromosome"/>
</dbReference>
<sequence length="922" mass="104873">MTDWSSISSNSRRWWADKQSENRRAKRYRAFAETTRYSLNSADKKTLTDVVRLCSEITNTLIRKESPMIQNQTVQISDSRRAEFNQLLDVLQKEWRQKCLNEYDTINLKLCPSFAEVEKAAPEYRVDFLIHCIDLIRGWGRNKVFNNKGSDRIHNYGTTRAAVAMALARKTLPMTEQDVQRIFAAMLDDNGLSERQADDYPLKYLINQIKKQFPNPSETLSECLKNACDRYRIFAEHLWDKKAATANLAALAELAGGSAEACFPAQDDELAQYANPQLAALPPEQQDVWSKIIALALSANAGKPSEKYLKEAKTLIDTLGADRFKKMLHGWIEFVYGNEEVRIETFTHEYRGGSYNYDTHVLPVCSVNQTVLKGLVWMCSHFHDSATLSALTQLALHSYDKIPNLGARYASVGNACFYALFRSKGLDGIACLSRLRLRIKFSNVQSAIAKYLDEAAAQRGVSRNEIEDMAVDSFGLQEGCRDYDFGGYTCRLAVTGVGKSELRWFKPDGSPQKTVPAFVKTDYADKLKKIKATQKNLNATLTAQRDRLDQMMRSEHRVPLEHAEQYYWQHGLMSCLTRPLIWQFFRDENDTQGRAALWLDGTWVDETGAQTDVSDCLQISLWHPALATQQSIAQWRQLLLDKEIRQPLKQAYREIYLLTEAEINTKTYSNRFAAHILKQHQYMTLAKGRGWRGSLAGAWDGGDDATVSLELPEYNLLAQFWANAVDSEEAWTESYIWQYVSTDQVRFHRLDDDYNATALDLIDIPPRVFSEVLRDVDLFVGVASVGNDPTWEDNGGEARFYSYWQSYSFGDLGEVAKTRKAVLETLLPRLKIAKVARIDGNFLVVQGKLRTYKIHIGSSNILMLPDDQYLCIVPDSRKKDASDKLFIPFEGDNTLSVVLSKAMLLAEDDKITDSTITSQIQR</sequence>
<protein>
    <submittedName>
        <fullName evidence="3">DUF4132 domain-containing protein</fullName>
    </submittedName>
</protein>
<name>A0ABY3Y708_9NEIS</name>
<dbReference type="InterPro" id="IPR056639">
    <property type="entry name" value="DUF7737"/>
</dbReference>